<name>A0ACD3A7L6_9AGAR</name>
<organism evidence="1 2">
    <name type="scientific">Pluteus cervinus</name>
    <dbReference type="NCBI Taxonomy" id="181527"/>
    <lineage>
        <taxon>Eukaryota</taxon>
        <taxon>Fungi</taxon>
        <taxon>Dikarya</taxon>
        <taxon>Basidiomycota</taxon>
        <taxon>Agaricomycotina</taxon>
        <taxon>Agaricomycetes</taxon>
        <taxon>Agaricomycetidae</taxon>
        <taxon>Agaricales</taxon>
        <taxon>Pluteineae</taxon>
        <taxon>Pluteaceae</taxon>
        <taxon>Pluteus</taxon>
    </lineage>
</organism>
<accession>A0ACD3A7L6</accession>
<gene>
    <name evidence="1" type="ORF">BDN72DRAFT_903729</name>
</gene>
<evidence type="ECO:0000313" key="2">
    <source>
        <dbReference type="Proteomes" id="UP000308600"/>
    </source>
</evidence>
<sequence length="188" mass="21204">MPLIESLLSTSPALQSFLGAALALRVLTTRYSRTPNSEAKSLNQTSDSDNRISRPFASAEEMELESWINPSPDAQKVREWRHKVQKTFLGRHRMSEQVGLDVLTLVIHNLRSPRDLPCMDELFTVMEEYNGMTSDYLKYSKINKVLSRVAVLEPEKVPGNDTYRLQERAGALVEKWAATSAAEAVHTI</sequence>
<keyword evidence="2" id="KW-1185">Reference proteome</keyword>
<evidence type="ECO:0000313" key="1">
    <source>
        <dbReference type="EMBL" id="TFK61848.1"/>
    </source>
</evidence>
<dbReference type="EMBL" id="ML208624">
    <property type="protein sequence ID" value="TFK61848.1"/>
    <property type="molecule type" value="Genomic_DNA"/>
</dbReference>
<protein>
    <submittedName>
        <fullName evidence="1">Uncharacterized protein</fullName>
    </submittedName>
</protein>
<proteinExistence type="predicted"/>
<reference evidence="1 2" key="1">
    <citation type="journal article" date="2019" name="Nat. Ecol. Evol.">
        <title>Megaphylogeny resolves global patterns of mushroom evolution.</title>
        <authorList>
            <person name="Varga T."/>
            <person name="Krizsan K."/>
            <person name="Foldi C."/>
            <person name="Dima B."/>
            <person name="Sanchez-Garcia M."/>
            <person name="Sanchez-Ramirez S."/>
            <person name="Szollosi G.J."/>
            <person name="Szarkandi J.G."/>
            <person name="Papp V."/>
            <person name="Albert L."/>
            <person name="Andreopoulos W."/>
            <person name="Angelini C."/>
            <person name="Antonin V."/>
            <person name="Barry K.W."/>
            <person name="Bougher N.L."/>
            <person name="Buchanan P."/>
            <person name="Buyck B."/>
            <person name="Bense V."/>
            <person name="Catcheside P."/>
            <person name="Chovatia M."/>
            <person name="Cooper J."/>
            <person name="Damon W."/>
            <person name="Desjardin D."/>
            <person name="Finy P."/>
            <person name="Geml J."/>
            <person name="Haridas S."/>
            <person name="Hughes K."/>
            <person name="Justo A."/>
            <person name="Karasinski D."/>
            <person name="Kautmanova I."/>
            <person name="Kiss B."/>
            <person name="Kocsube S."/>
            <person name="Kotiranta H."/>
            <person name="LaButti K.M."/>
            <person name="Lechner B.E."/>
            <person name="Liimatainen K."/>
            <person name="Lipzen A."/>
            <person name="Lukacs Z."/>
            <person name="Mihaltcheva S."/>
            <person name="Morgado L.N."/>
            <person name="Niskanen T."/>
            <person name="Noordeloos M.E."/>
            <person name="Ohm R.A."/>
            <person name="Ortiz-Santana B."/>
            <person name="Ovrebo C."/>
            <person name="Racz N."/>
            <person name="Riley R."/>
            <person name="Savchenko A."/>
            <person name="Shiryaev A."/>
            <person name="Soop K."/>
            <person name="Spirin V."/>
            <person name="Szebenyi C."/>
            <person name="Tomsovsky M."/>
            <person name="Tulloss R.E."/>
            <person name="Uehling J."/>
            <person name="Grigoriev I.V."/>
            <person name="Vagvolgyi C."/>
            <person name="Papp T."/>
            <person name="Martin F.M."/>
            <person name="Miettinen O."/>
            <person name="Hibbett D.S."/>
            <person name="Nagy L.G."/>
        </authorList>
    </citation>
    <scope>NUCLEOTIDE SEQUENCE [LARGE SCALE GENOMIC DNA]</scope>
    <source>
        <strain evidence="1 2">NL-1719</strain>
    </source>
</reference>
<dbReference type="Proteomes" id="UP000308600">
    <property type="component" value="Unassembled WGS sequence"/>
</dbReference>